<organism evidence="3 4">
    <name type="scientific">Azospirillum melinis</name>
    <dbReference type="NCBI Taxonomy" id="328839"/>
    <lineage>
        <taxon>Bacteria</taxon>
        <taxon>Pseudomonadati</taxon>
        <taxon>Pseudomonadota</taxon>
        <taxon>Alphaproteobacteria</taxon>
        <taxon>Rhodospirillales</taxon>
        <taxon>Azospirillaceae</taxon>
        <taxon>Azospirillum</taxon>
    </lineage>
</organism>
<proteinExistence type="inferred from homology"/>
<evidence type="ECO:0000256" key="1">
    <source>
        <dbReference type="ARBA" id="ARBA00009981"/>
    </source>
</evidence>
<dbReference type="PANTHER" id="PTHR35377">
    <property type="entry name" value="ANTITOXIN VAPB49-RELATED-RELATED"/>
    <property type="match status" value="1"/>
</dbReference>
<name>A0ABX2KHP6_9PROT</name>
<dbReference type="Gene3D" id="3.40.1620.10">
    <property type="entry name" value="YefM-like domain"/>
    <property type="match status" value="1"/>
</dbReference>
<dbReference type="InterPro" id="IPR006442">
    <property type="entry name" value="Antitoxin_Phd/YefM"/>
</dbReference>
<keyword evidence="4" id="KW-1185">Reference proteome</keyword>
<dbReference type="SUPFAM" id="SSF143120">
    <property type="entry name" value="YefM-like"/>
    <property type="match status" value="1"/>
</dbReference>
<accession>A0ABX2KHP6</accession>
<gene>
    <name evidence="3" type="ORF">GBZ48_12820</name>
</gene>
<dbReference type="InterPro" id="IPR036165">
    <property type="entry name" value="YefM-like_sf"/>
</dbReference>
<dbReference type="Proteomes" id="UP000605086">
    <property type="component" value="Unassembled WGS sequence"/>
</dbReference>
<comment type="function">
    <text evidence="2">Antitoxin component of a type II toxin-antitoxin (TA) system.</text>
</comment>
<evidence type="ECO:0000313" key="4">
    <source>
        <dbReference type="Proteomes" id="UP000605086"/>
    </source>
</evidence>
<comment type="similarity">
    <text evidence="1 2">Belongs to the phD/YefM antitoxin family.</text>
</comment>
<evidence type="ECO:0000256" key="2">
    <source>
        <dbReference type="RuleBase" id="RU362080"/>
    </source>
</evidence>
<evidence type="ECO:0000313" key="3">
    <source>
        <dbReference type="EMBL" id="NUB00172.1"/>
    </source>
</evidence>
<comment type="caution">
    <text evidence="3">The sequence shown here is derived from an EMBL/GenBank/DDBJ whole genome shotgun (WGS) entry which is preliminary data.</text>
</comment>
<dbReference type="InterPro" id="IPR051416">
    <property type="entry name" value="phD-YefM_TA_antitoxins"/>
</dbReference>
<dbReference type="Pfam" id="PF02604">
    <property type="entry name" value="PhdYeFM_antitox"/>
    <property type="match status" value="1"/>
</dbReference>
<dbReference type="PANTHER" id="PTHR35377:SF4">
    <property type="entry name" value="PREVENT-HOST-DEATH FAMILY PROTEIN"/>
    <property type="match status" value="1"/>
</dbReference>
<dbReference type="RefSeq" id="WP_174471416.1">
    <property type="nucleotide sequence ID" value="NZ_JAGINN010000005.1"/>
</dbReference>
<dbReference type="EMBL" id="WHOS01000014">
    <property type="protein sequence ID" value="NUB00172.1"/>
    <property type="molecule type" value="Genomic_DNA"/>
</dbReference>
<sequence>MDRVPLSEADGHMAELIDRVENGEEIVILRDGKPAVKLVPVAEDVVTEDGASAPTPSGKRPVRFGFAKGQIRIADDFDAPLPDDLLKSFYGLAPDEEWPDQWKGMPG</sequence>
<reference evidence="3 4" key="1">
    <citation type="submission" date="2019-10" db="EMBL/GenBank/DDBJ databases">
        <title>Genome sequence of Azospirillum melinis.</title>
        <authorList>
            <person name="Ambrosini A."/>
            <person name="Sant'Anna F.H."/>
            <person name="Cassan F.D."/>
            <person name="Souza E.M."/>
            <person name="Passaglia L.M.P."/>
        </authorList>
    </citation>
    <scope>NUCLEOTIDE SEQUENCE [LARGE SCALE GENOMIC DNA]</scope>
    <source>
        <strain evidence="3 4">TMCY0552</strain>
    </source>
</reference>
<dbReference type="NCBIfam" id="TIGR01552">
    <property type="entry name" value="phd_fam"/>
    <property type="match status" value="1"/>
</dbReference>
<protein>
    <recommendedName>
        <fullName evidence="2">Antitoxin</fullName>
    </recommendedName>
</protein>